<dbReference type="EMBL" id="SACO01000008">
    <property type="protein sequence ID" value="RVU04505.1"/>
    <property type="molecule type" value="Genomic_DNA"/>
</dbReference>
<dbReference type="GO" id="GO:0016787">
    <property type="term" value="F:hydrolase activity"/>
    <property type="evidence" value="ECO:0007669"/>
    <property type="project" value="UniProtKB-KW"/>
</dbReference>
<gene>
    <name evidence="1" type="ORF">EOE18_11995</name>
</gene>
<organism evidence="1 2">
    <name type="scientific">Novosphingobium umbonatum</name>
    <dbReference type="NCBI Taxonomy" id="1908524"/>
    <lineage>
        <taxon>Bacteria</taxon>
        <taxon>Pseudomonadati</taxon>
        <taxon>Pseudomonadota</taxon>
        <taxon>Alphaproteobacteria</taxon>
        <taxon>Sphingomonadales</taxon>
        <taxon>Sphingomonadaceae</taxon>
        <taxon>Novosphingobium</taxon>
    </lineage>
</organism>
<reference evidence="1 2" key="1">
    <citation type="submission" date="2019-01" db="EMBL/GenBank/DDBJ databases">
        <authorList>
            <person name="Chen W.-M."/>
        </authorList>
    </citation>
    <scope>NUCLEOTIDE SEQUENCE [LARGE SCALE GENOMIC DNA]</scope>
    <source>
        <strain evidence="1 2">FSY-9</strain>
    </source>
</reference>
<dbReference type="OrthoDB" id="9795222at2"/>
<name>A0A3S2V622_9SPHN</name>
<dbReference type="SMART" id="SM00710">
    <property type="entry name" value="PbH1"/>
    <property type="match status" value="5"/>
</dbReference>
<dbReference type="PANTHER" id="PTHR31339:SF9">
    <property type="entry name" value="PLASMIN AND FIBRONECTIN-BINDING PROTEIN A"/>
    <property type="match status" value="1"/>
</dbReference>
<dbReference type="RefSeq" id="WP_127709794.1">
    <property type="nucleotide sequence ID" value="NZ_SACO01000008.1"/>
</dbReference>
<dbReference type="Proteomes" id="UP000282837">
    <property type="component" value="Unassembled WGS sequence"/>
</dbReference>
<sequence>MLVSSDGQALAHHAINEAIAHAHAQGGGVVELPAGRYLCFSIRMLSGVRLHLAAGAVIEAADPVLHGGAYDLPEDNGEQLYQDFGHSHWCNSLIWAIGQSDIAITGQGRIEGKGLTRNGPGSRWRAQAGERPLSMAAMSEEEVAALETGHAAMQGLGNKAIGLRECRNVEILGITIAGGGHFAILATGCCGIVLRDLAIDTERDGIDLDCVSDCLVEHCRVNSPNDDAIVVKTSLALGRKVASEDITIRHCSVSGYDLGTMLDGTFGRQQELAPDRDKVTGRIKIGTETNGDIRRVLIEDCHFERSRGLAIECVDGACVEQITARRLTMREVTSAPIFLRLGARLRGPEGTAIGQLRHVSVAQVEASGIGHEFPAMVVGLPDHRVEHVELRDLHLAYAGGGTPEDAALDPPLVPSAYPEPSMFGVVPAWALWLRDVRDVVVDNLVATVEAEDARPAMLFHHVDGLKMTRIGL</sequence>
<dbReference type="InterPro" id="IPR051801">
    <property type="entry name" value="GH28_Enzymes"/>
</dbReference>
<evidence type="ECO:0000313" key="2">
    <source>
        <dbReference type="Proteomes" id="UP000282837"/>
    </source>
</evidence>
<keyword evidence="2" id="KW-1185">Reference proteome</keyword>
<evidence type="ECO:0000313" key="1">
    <source>
        <dbReference type="EMBL" id="RVU04505.1"/>
    </source>
</evidence>
<dbReference type="SUPFAM" id="SSF51126">
    <property type="entry name" value="Pectin lyase-like"/>
    <property type="match status" value="1"/>
</dbReference>
<proteinExistence type="predicted"/>
<keyword evidence="1" id="KW-0378">Hydrolase</keyword>
<dbReference type="InterPro" id="IPR006626">
    <property type="entry name" value="PbH1"/>
</dbReference>
<dbReference type="InterPro" id="IPR012334">
    <property type="entry name" value="Pectin_lyas_fold"/>
</dbReference>
<dbReference type="PANTHER" id="PTHR31339">
    <property type="entry name" value="PECTIN LYASE-RELATED"/>
    <property type="match status" value="1"/>
</dbReference>
<comment type="caution">
    <text evidence="1">The sequence shown here is derived from an EMBL/GenBank/DDBJ whole genome shotgun (WGS) entry which is preliminary data.</text>
</comment>
<dbReference type="AlphaFoldDB" id="A0A3S2V622"/>
<protein>
    <submittedName>
        <fullName evidence="1">Glycoside hydrolase family 28 protein</fullName>
    </submittedName>
</protein>
<dbReference type="Gene3D" id="2.160.20.10">
    <property type="entry name" value="Single-stranded right-handed beta-helix, Pectin lyase-like"/>
    <property type="match status" value="1"/>
</dbReference>
<dbReference type="InterPro" id="IPR011050">
    <property type="entry name" value="Pectin_lyase_fold/virulence"/>
</dbReference>
<accession>A0A3S2V622</accession>